<feature type="region of interest" description="Disordered" evidence="1">
    <location>
        <begin position="23"/>
        <end position="54"/>
    </location>
</feature>
<dbReference type="InterPro" id="IPR005183">
    <property type="entry name" value="DUF305_CopM-like"/>
</dbReference>
<reference evidence="5 6" key="2">
    <citation type="submission" date="2022-06" db="EMBL/GenBank/DDBJ databases">
        <title>Genomic Encyclopedia of Archaeal and Bacterial Type Strains, Phase II (KMG-II): from individual species to whole genera.</title>
        <authorList>
            <person name="Goeker M."/>
        </authorList>
    </citation>
    <scope>NUCLEOTIDE SEQUENCE [LARGE SCALE GENOMIC DNA]</scope>
    <source>
        <strain evidence="5 6">DSM 40477</strain>
    </source>
</reference>
<organism evidence="4">
    <name type="scientific">Streptoalloteichus tenebrarius (strain ATCC 17920 / DSM 40477 / JCM 4838 / CBS 697.72 / NBRC 16177 / NCIMB 11028 / NRRL B-12390 / A12253. 1 / ISP 5477)</name>
    <name type="common">Streptomyces tenebrarius</name>
    <dbReference type="NCBI Taxonomy" id="1933"/>
    <lineage>
        <taxon>Bacteria</taxon>
        <taxon>Bacillati</taxon>
        <taxon>Actinomycetota</taxon>
        <taxon>Actinomycetes</taxon>
        <taxon>Pseudonocardiales</taxon>
        <taxon>Pseudonocardiaceae</taxon>
        <taxon>Streptoalloteichus</taxon>
    </lineage>
</organism>
<evidence type="ECO:0000256" key="1">
    <source>
        <dbReference type="SAM" id="MobiDB-lite"/>
    </source>
</evidence>
<evidence type="ECO:0000313" key="5">
    <source>
        <dbReference type="EMBL" id="MCP2262403.1"/>
    </source>
</evidence>
<keyword evidence="2" id="KW-0732">Signal</keyword>
<dbReference type="Pfam" id="PF03713">
    <property type="entry name" value="DUF305"/>
    <property type="match status" value="1"/>
</dbReference>
<dbReference type="PANTHER" id="PTHR36933">
    <property type="entry name" value="SLL0788 PROTEIN"/>
    <property type="match status" value="1"/>
</dbReference>
<dbReference type="Proteomes" id="UP001205311">
    <property type="component" value="Unassembled WGS sequence"/>
</dbReference>
<feature type="compositionally biased region" description="Low complexity" evidence="1">
    <location>
        <begin position="32"/>
        <end position="52"/>
    </location>
</feature>
<proteinExistence type="predicted"/>
<feature type="domain" description="DUF305" evidence="3">
    <location>
        <begin position="58"/>
        <end position="202"/>
    </location>
</feature>
<dbReference type="RefSeq" id="WP_253674550.1">
    <property type="nucleotide sequence ID" value="NZ_JAMTCP010000067.1"/>
</dbReference>
<dbReference type="PROSITE" id="PS51257">
    <property type="entry name" value="PROKAR_LIPOPROTEIN"/>
    <property type="match status" value="1"/>
</dbReference>
<dbReference type="InterPro" id="IPR012347">
    <property type="entry name" value="Ferritin-like"/>
</dbReference>
<dbReference type="AlphaFoldDB" id="Q2MFL5"/>
<evidence type="ECO:0000256" key="2">
    <source>
        <dbReference type="SAM" id="SignalP"/>
    </source>
</evidence>
<dbReference type="EMBL" id="JAMTCP010000067">
    <property type="protein sequence ID" value="MCP2262403.1"/>
    <property type="molecule type" value="Genomic_DNA"/>
</dbReference>
<accession>Q2MFL5</accession>
<sequence>MRRKIVTVVALSAGLLLAAGCSNSDHTGQNGGTTPPSATSTPSGTGTSTQGGQHNQADVTFAQRMIPHHVQAVEMARMAPAHGASQKVVDLAHRVERAQQPEIDQMTGWLRQWGATVPSAGGGHAGHGGSGMMSEQQMAALQAARGPEFDRQWLQMMIEHHRGAVEMARVEQAQGSSPEARDLARRIVESQQAEIDEMTALLRQG</sequence>
<dbReference type="EMBL" id="AJ629123">
    <property type="protein sequence ID" value="CAF33026.1"/>
    <property type="molecule type" value="Genomic_DNA"/>
</dbReference>
<keyword evidence="6" id="KW-1185">Reference proteome</keyword>
<gene>
    <name evidence="4" type="primary">aprX</name>
    <name evidence="5" type="ORF">LX15_006140</name>
</gene>
<evidence type="ECO:0000259" key="3">
    <source>
        <dbReference type="Pfam" id="PF03713"/>
    </source>
</evidence>
<dbReference type="SMR" id="Q2MFL5"/>
<feature type="chain" id="PRO_5039529086" evidence="2">
    <location>
        <begin position="19"/>
        <end position="205"/>
    </location>
</feature>
<feature type="signal peptide" evidence="2">
    <location>
        <begin position="1"/>
        <end position="18"/>
    </location>
</feature>
<name>Q2MFL5_STRSD</name>
<dbReference type="PANTHER" id="PTHR36933:SF1">
    <property type="entry name" value="SLL0788 PROTEIN"/>
    <property type="match status" value="1"/>
</dbReference>
<protein>
    <submittedName>
        <fullName evidence="4">Putative lipoprotein</fullName>
    </submittedName>
    <submittedName>
        <fullName evidence="5">Uncharacterized conserved protein, DUF305 family</fullName>
    </submittedName>
</protein>
<dbReference type="Gene3D" id="1.20.1260.10">
    <property type="match status" value="1"/>
</dbReference>
<reference evidence="4" key="1">
    <citation type="submission" date="2004-02" db="EMBL/GenBank/DDBJ databases">
        <title>Comparison of the "mixed" gene clusters for the biosynthesis of the aminoglycoside antibiotics apramycin (Streptomyces tenebrarius DSM 40477) and hygromycin B (Streptomyces hygroscopicus subsp. hygroscopicus DSM 40578), which contain genes related to both the biosynthesis of other aminoglycosides and cell-wall sugars.</title>
        <authorList>
            <person name="Aboshanab K.M."/>
            <person name="Schmidt-Beissner H."/>
            <person name="Wehmeier U.F."/>
            <person name="Welzel K."/>
            <person name="Vente A."/>
            <person name="Piepersberg W."/>
        </authorList>
    </citation>
    <scope>NUCLEOTIDE SEQUENCE</scope>
    <source>
        <strain evidence="4">Type strain: DSM 40477</strain>
    </source>
</reference>
<keyword evidence="4" id="KW-0449">Lipoprotein</keyword>
<evidence type="ECO:0000313" key="6">
    <source>
        <dbReference type="Proteomes" id="UP001205311"/>
    </source>
</evidence>
<evidence type="ECO:0000313" key="4">
    <source>
        <dbReference type="EMBL" id="CAF33026.1"/>
    </source>
</evidence>